<gene>
    <name evidence="3" type="ORF">MENT_LOCUS40719</name>
</gene>
<keyword evidence="2" id="KW-0812">Transmembrane</keyword>
<protein>
    <submittedName>
        <fullName evidence="3">Uncharacterized protein</fullName>
    </submittedName>
</protein>
<keyword evidence="2" id="KW-0472">Membrane</keyword>
<evidence type="ECO:0000313" key="4">
    <source>
        <dbReference type="Proteomes" id="UP000580250"/>
    </source>
</evidence>
<feature type="transmembrane region" description="Helical" evidence="2">
    <location>
        <begin position="81"/>
        <end position="100"/>
    </location>
</feature>
<dbReference type="Proteomes" id="UP000580250">
    <property type="component" value="Unassembled WGS sequence"/>
</dbReference>
<keyword evidence="2" id="KW-1133">Transmembrane helix</keyword>
<proteinExistence type="predicted"/>
<dbReference type="AlphaFoldDB" id="A0A6V7WM70"/>
<name>A0A6V7WM70_MELEN</name>
<evidence type="ECO:0000256" key="1">
    <source>
        <dbReference type="SAM" id="MobiDB-lite"/>
    </source>
</evidence>
<reference evidence="3 4" key="1">
    <citation type="submission" date="2020-08" db="EMBL/GenBank/DDBJ databases">
        <authorList>
            <person name="Koutsovoulos G."/>
            <person name="Danchin GJ E."/>
        </authorList>
    </citation>
    <scope>NUCLEOTIDE SEQUENCE [LARGE SCALE GENOMIC DNA]</scope>
</reference>
<accession>A0A6V7WM70</accession>
<evidence type="ECO:0000256" key="2">
    <source>
        <dbReference type="SAM" id="Phobius"/>
    </source>
</evidence>
<feature type="compositionally biased region" description="Basic and acidic residues" evidence="1">
    <location>
        <begin position="229"/>
        <end position="248"/>
    </location>
</feature>
<organism evidence="3 4">
    <name type="scientific">Meloidogyne enterolobii</name>
    <name type="common">Root-knot nematode worm</name>
    <name type="synonym">Meloidogyne mayaguensis</name>
    <dbReference type="NCBI Taxonomy" id="390850"/>
    <lineage>
        <taxon>Eukaryota</taxon>
        <taxon>Metazoa</taxon>
        <taxon>Ecdysozoa</taxon>
        <taxon>Nematoda</taxon>
        <taxon>Chromadorea</taxon>
        <taxon>Rhabditida</taxon>
        <taxon>Tylenchina</taxon>
        <taxon>Tylenchomorpha</taxon>
        <taxon>Tylenchoidea</taxon>
        <taxon>Meloidogynidae</taxon>
        <taxon>Meloidogyninae</taxon>
        <taxon>Meloidogyne</taxon>
    </lineage>
</organism>
<comment type="caution">
    <text evidence="3">The sequence shown here is derived from an EMBL/GenBank/DDBJ whole genome shotgun (WGS) entry which is preliminary data.</text>
</comment>
<evidence type="ECO:0000313" key="3">
    <source>
        <dbReference type="EMBL" id="CAD2188092.1"/>
    </source>
</evidence>
<sequence length="371" mass="41928">MENKKNLKNKNNKLNLPVELIEEIIKTTNTRSILSQIQHDASILMSIIRQYVAKIITIIPIRPKKTSIIFKEIIGLKLHGYIFTILTSSKIISVFGREIFKKMFEKFKKMDVCYFCGGELTLMNYHENPFYLCRRCAYNSLNYQPPVQPNIAPSYVNPQFGQGAQQLPVAQHVAPSNVQQATQLYTQQQQFINQFGQQAENIRTSESQAIKDRVAKIFVNPIKPSKWQKDWNKDEQEAKDKYERETKPQAKKMKFSKKSGGMDKLKSSQSLAGDLISSSFQIPTENIPVKNVSAGDPGPSCSATKKFAFELLIAVTGLENISVSKTGKVISIVDLGTNVDLGTYDLPSFVDTKTIECQNDNGILHVYGYRN</sequence>
<dbReference type="EMBL" id="CAJEWN010000672">
    <property type="protein sequence ID" value="CAD2188092.1"/>
    <property type="molecule type" value="Genomic_DNA"/>
</dbReference>
<feature type="region of interest" description="Disordered" evidence="1">
    <location>
        <begin position="229"/>
        <end position="264"/>
    </location>
</feature>